<dbReference type="Pfam" id="PF06101">
    <property type="entry name" value="Vps62"/>
    <property type="match status" value="1"/>
</dbReference>
<name>A0A1S8LZR7_9CLOT</name>
<keyword evidence="2" id="KW-0614">Plasmid</keyword>
<evidence type="ECO:0000259" key="1">
    <source>
        <dbReference type="Pfam" id="PF25490"/>
    </source>
</evidence>
<geneLocation type="plasmid" evidence="2 3">
    <name>p330</name>
</geneLocation>
<dbReference type="Pfam" id="PF25490">
    <property type="entry name" value="DUF7910"/>
    <property type="match status" value="1"/>
</dbReference>
<dbReference type="InterPro" id="IPR009291">
    <property type="entry name" value="Vps62"/>
</dbReference>
<evidence type="ECO:0000313" key="3">
    <source>
        <dbReference type="Proteomes" id="UP000190951"/>
    </source>
</evidence>
<organism evidence="2 3">
    <name type="scientific">Clostridium felsineum</name>
    <dbReference type="NCBI Taxonomy" id="36839"/>
    <lineage>
        <taxon>Bacteria</taxon>
        <taxon>Bacillati</taxon>
        <taxon>Bacillota</taxon>
        <taxon>Clostridia</taxon>
        <taxon>Eubacteriales</taxon>
        <taxon>Clostridiaceae</taxon>
        <taxon>Clostridium</taxon>
    </lineage>
</organism>
<dbReference type="PANTHER" id="PTHR48174">
    <property type="entry name" value="DUF946 FAMILY PROTEIN"/>
    <property type="match status" value="1"/>
</dbReference>
<dbReference type="InterPro" id="IPR057232">
    <property type="entry name" value="DUF7910"/>
</dbReference>
<dbReference type="InterPro" id="IPR008999">
    <property type="entry name" value="Actin-crosslinking"/>
</dbReference>
<dbReference type="RefSeq" id="WP_077834609.1">
    <property type="nucleotide sequence ID" value="NZ_CP096984.1"/>
</dbReference>
<dbReference type="Gene3D" id="2.80.10.50">
    <property type="match status" value="1"/>
</dbReference>
<dbReference type="Proteomes" id="UP000190951">
    <property type="component" value="Plasmid p330"/>
</dbReference>
<accession>A0A1S8LZR7</accession>
<dbReference type="PANTHER" id="PTHR48174:SF5">
    <property type="entry name" value="VACUOLAR PROTEIN SORTING-ASSOCIATED PROTEIN 62"/>
    <property type="match status" value="1"/>
</dbReference>
<feature type="domain" description="DUF7910" evidence="1">
    <location>
        <begin position="13"/>
        <end position="108"/>
    </location>
</feature>
<evidence type="ECO:0000313" key="2">
    <source>
        <dbReference type="EMBL" id="URZ13841.1"/>
    </source>
</evidence>
<dbReference type="SUPFAM" id="SSF50405">
    <property type="entry name" value="Actin-crosslinking proteins"/>
    <property type="match status" value="1"/>
</dbReference>
<reference evidence="2 3" key="1">
    <citation type="submission" date="2022-04" db="EMBL/GenBank/DDBJ databases">
        <title>Genome sequence of C. roseum typestrain.</title>
        <authorList>
            <person name="Poehlein A."/>
            <person name="Schoch T."/>
            <person name="Duerre P."/>
            <person name="Daniel R."/>
        </authorList>
    </citation>
    <scope>NUCLEOTIDE SEQUENCE [LARGE SCALE GENOMIC DNA]</scope>
    <source>
        <strain evidence="2 3">DSM 7320</strain>
        <plasmid evidence="2 3">p330</plasmid>
    </source>
</reference>
<dbReference type="STRING" id="84029.CROST_34180"/>
<dbReference type="AlphaFoldDB" id="A0A1S8LZR7"/>
<protein>
    <recommendedName>
        <fullName evidence="1">DUF7910 domain-containing protein</fullName>
    </recommendedName>
</protein>
<sequence length="448" mass="50696">MNTTHLIALKTCSGNFVCAEDGGHGVIISNRVNIDLWETFEVINLSENKIALKTCSGNFVCTKNCGYGVLTSLRNTIGSWETLEIINLKENKIALKACNGKFVCAENRGHGMLTSNRDNIDPCATFEIIELNSNPDELKEMVKTYAPIIYFSPNEEYFPVNVEAFLNGSSIINEKGEIVANGTHLLSETEVLPDKLLEKNIYLKLTDPNIKYGDISNSKCYVSLNNRHNGLHLEINYFILYGYNDGMLNVKFNDASILKIGENEGVWQYITIVINTNTAAIEHIDLNQYGKTKQFKPEQSAYENNHVVIYSALKSHTFYNEIGGTSAKYTSEELGLLKTSKDKVQFELYNNNTSQGIRWDTSLSSNIITTNIRNMEVKEPKWLKFNGRWGRAYDLNEKDLELLDKISTLPYGGKILNNLIWSFIPYNKKDLNVPNGIKYKINYFSSAK</sequence>
<dbReference type="EMBL" id="CP096984">
    <property type="protein sequence ID" value="URZ13841.1"/>
    <property type="molecule type" value="Genomic_DNA"/>
</dbReference>
<gene>
    <name evidence="2" type="ORF">CROST_046190</name>
</gene>
<dbReference type="CDD" id="cd00257">
    <property type="entry name" value="beta-trefoil_FSCN-like"/>
    <property type="match status" value="1"/>
</dbReference>
<dbReference type="KEGG" id="crw:CROST_046190"/>
<proteinExistence type="predicted"/>
<keyword evidence="3" id="KW-1185">Reference proteome</keyword>